<comment type="caution">
    <text evidence="3">The sequence shown here is derived from an EMBL/GenBank/DDBJ whole genome shotgun (WGS) entry which is preliminary data.</text>
</comment>
<dbReference type="GO" id="GO:0016787">
    <property type="term" value="F:hydrolase activity"/>
    <property type="evidence" value="ECO:0007669"/>
    <property type="project" value="UniProtKB-KW"/>
</dbReference>
<dbReference type="EMBL" id="QURB01000002">
    <property type="protein sequence ID" value="RFC54990.1"/>
    <property type="molecule type" value="Genomic_DNA"/>
</dbReference>
<dbReference type="InterPro" id="IPR000073">
    <property type="entry name" value="AB_hydrolase_1"/>
</dbReference>
<dbReference type="Proteomes" id="UP000257127">
    <property type="component" value="Unassembled WGS sequence"/>
</dbReference>
<organism evidence="3 4">
    <name type="scientific">Brumimicrobium aurantiacum</name>
    <dbReference type="NCBI Taxonomy" id="1737063"/>
    <lineage>
        <taxon>Bacteria</taxon>
        <taxon>Pseudomonadati</taxon>
        <taxon>Bacteroidota</taxon>
        <taxon>Flavobacteriia</taxon>
        <taxon>Flavobacteriales</taxon>
        <taxon>Crocinitomicaceae</taxon>
        <taxon>Brumimicrobium</taxon>
    </lineage>
</organism>
<dbReference type="Pfam" id="PF12697">
    <property type="entry name" value="Abhydrolase_6"/>
    <property type="match status" value="1"/>
</dbReference>
<evidence type="ECO:0000313" key="4">
    <source>
        <dbReference type="Proteomes" id="UP000257127"/>
    </source>
</evidence>
<dbReference type="InterPro" id="IPR001031">
    <property type="entry name" value="Thioesterase"/>
</dbReference>
<gene>
    <name evidence="3" type="ORF">DXU93_03985</name>
</gene>
<reference evidence="3 4" key="1">
    <citation type="submission" date="2018-08" db="EMBL/GenBank/DDBJ databases">
        <title>The draft genome squence of Brumimicrobium sp. N62.</title>
        <authorList>
            <person name="Du Z.-J."/>
            <person name="Luo H.-R."/>
        </authorList>
    </citation>
    <scope>NUCLEOTIDE SEQUENCE [LARGE SCALE GENOMIC DNA]</scope>
    <source>
        <strain evidence="3 4">N62</strain>
    </source>
</reference>
<evidence type="ECO:0000259" key="2">
    <source>
        <dbReference type="Pfam" id="PF12697"/>
    </source>
</evidence>
<keyword evidence="3" id="KW-0378">Hydrolase</keyword>
<feature type="domain" description="Thioesterase" evidence="1">
    <location>
        <begin position="3"/>
        <end position="89"/>
    </location>
</feature>
<dbReference type="AlphaFoldDB" id="A0A3E1EZJ9"/>
<dbReference type="PANTHER" id="PTHR43194:SF2">
    <property type="entry name" value="PEROXISOMAL MEMBRANE PROTEIN LPX1"/>
    <property type="match status" value="1"/>
</dbReference>
<keyword evidence="4" id="KW-1185">Reference proteome</keyword>
<feature type="domain" description="AB hydrolase-1" evidence="2">
    <location>
        <begin position="274"/>
        <end position="473"/>
    </location>
</feature>
<name>A0A3E1EZJ9_9FLAO</name>
<dbReference type="RefSeq" id="WP_116879969.1">
    <property type="nucleotide sequence ID" value="NZ_QURB01000002.1"/>
</dbReference>
<dbReference type="Pfam" id="PF00975">
    <property type="entry name" value="Thioesterase"/>
    <property type="match status" value="1"/>
</dbReference>
<proteinExistence type="predicted"/>
<accession>A0A3E1EZJ9</accession>
<dbReference type="SUPFAM" id="SSF53474">
    <property type="entry name" value="alpha/beta-Hydrolases"/>
    <property type="match status" value="2"/>
</dbReference>
<sequence length="484" mass="54565">MEKLVLIHGALGSPTEFNTIQSHFERNYEVHVYTIPHHGEFKQSTIPFEIDFLTNDLLDFLQNLGPSYIYGFSLGGYLAIAAAQKDESNILGIVTQGTKFHWTKDAAAKETKTLTVDFLAKKAEGFYNYLNQLHGDYLPELLAKTADFMTKLGENPVISSKTVEKLNIPIRFTRGGKDKMVTEEETLTIVQATPKGRYFEIPGMIHPLGFISAKHSIRHISIQLESLNYQWSTTPFGEMAYKVFGEIKSESEPVILFLHEAIGSIAQWKNFPQKLCSKLKLPGIAIEFPGYGFSESETKVRDENYLHEFALENLPAFLNSIELENPLFIIGHSDGGTNALLYSKRFPNNVKGIVTMAAHYINEKETRAGIQPAIDAWNDGKLKGLAYFHGQKTERLFFAWANTWLTPAFKDWNISNDIKNNTVPALILQGNDDQYGTDQQVHGIVELLNNAQAYFIPECGHAPHLEKQEEVIKAIENFWSGIDV</sequence>
<dbReference type="PANTHER" id="PTHR43194">
    <property type="entry name" value="HYDROLASE ALPHA/BETA FOLD FAMILY"/>
    <property type="match status" value="1"/>
</dbReference>
<dbReference type="InterPro" id="IPR029058">
    <property type="entry name" value="AB_hydrolase_fold"/>
</dbReference>
<evidence type="ECO:0000259" key="1">
    <source>
        <dbReference type="Pfam" id="PF00975"/>
    </source>
</evidence>
<protein>
    <submittedName>
        <fullName evidence="3">Alpha/beta hydrolase</fullName>
    </submittedName>
</protein>
<evidence type="ECO:0000313" key="3">
    <source>
        <dbReference type="EMBL" id="RFC54990.1"/>
    </source>
</evidence>
<dbReference type="OrthoDB" id="135231at2"/>
<dbReference type="Gene3D" id="3.40.50.1820">
    <property type="entry name" value="alpha/beta hydrolase"/>
    <property type="match status" value="2"/>
</dbReference>
<dbReference type="InterPro" id="IPR050228">
    <property type="entry name" value="Carboxylesterase_BioH"/>
</dbReference>